<name>A0AC58JTI7_DANRE</name>
<proteinExistence type="predicted"/>
<dbReference type="RefSeq" id="XP_073809789.1">
    <property type="nucleotide sequence ID" value="XM_073953688.1"/>
</dbReference>
<sequence>MASVVDTFRESPSEELLLSCTKEQLLQIAESYEIEIAPRYKTLKETLRNVLKGYLVELGVLEMPAETVSLVEEVADPSVSEHAIRLRELALKEKEIELENAKLELRKREIDHQYELKRMELEMSGKSVVSNEFDVGRNRSMVPPFCEKDVEKYFCHFERVAASLKWPENVWSLLLQCVLTGKAQEAYASLSIEETADYKLVKAAILRAYELVPEAYRQRFRHYAKLSNQSYVEFAREKEMLFDRWCTSQKAESKEQVRQLILLEEFKNCVPSALSTYLNEQKADTLHKAATLADDFVLTHKITFKEKPREKVFAEAPVSLPRKSLRIRSTVPTDERACFYCKNSSHLIASCPVLRKKGKAKHVGLISVDSSSNFNCTSESDFNPTKDGYAPFLHYGTVSISSMSKPVPVRILRDTGASLSIILKGVLPLSEETATGSAVLVRGFEMGVADVPLHKISLQSELVSGDVIVGVRASLPIAGVTFILGNDLAGGSVWSDINVSPEVVPVPLAGTDDCALKYPDVFAACVLTRSMIKSAETSDSVDLCDTFMVNSDTTDLFSVPLQEKADLFPVSAEKDAIDCADLSLCPEKLIDAQKSDSTLTSLFELVRPEQENTCAPQMYFLRNGILMRKWVSPKSSEDWNVVNQIVIPVDYRDMILDCAHNGSAGHLGILKTYNRILRNFYWPGLKRDVARFCKTCHVCQVVGKPNQTIKPAPLYPIPMVSEPFEHILIDCVGPLPRSKSGFKYLLTIMCATTRFPEAIPLRSVTTRAITKALVKFFTLFGLPKILQSDQGTNFTSRTFSQVLKRLGIKHNVSTAYHPESQGALERFHQTLKSMLRTYCFELEGDWEEGLPWLLFASREVIQESLGFSPAELVFGYNLRGPLAVLKERWLSDSKSTTVPEYFSQFRTRLYRVRELAKQNLEKSQEKMKTWFDKKARERSFSPGDKVLVLLPVSGGSLQARYSGPYEIKRKLSDRDYVIHTSDRRKSLRVCHVNMIKPYYERKSDTEKVKNVIQSPVQESLSVGVFTSEPVDEKDVEPSRCIIEGRLKNSEMLENLTSKLPHLSQTEKAEVIGLVRSFPMLFSDIPGLTSVIEHDIDVGFTQPIKQHPYRVNPLKRSLLQKEVEYMLENHIAESSTSPWSSPCLLVEKSDGTFRFCTDYRRVNAVTKSDCYPLPRIDDCVDRVGSATYVSKLDLLKGYWQVGLSERAREISAFVTPDAFLNYRVMAFGMKNAPSTFQRLVNTVLAGVPNCEAYLDDVVLYSSTWQEHMSLLRQVFNRLAEAKLTVNLAKCEFGKATIDYLGKVIGNGEVRPVAAKVTAICDFPSPKDRKQLRRFLGMVGYYRSFCKNFATVVSPLTDLLCPKIQFEWSDACQCAFLPMSSVGCTTLFEAIQSCGGCKRCWCGSCPSAKRC</sequence>
<reference evidence="2" key="1">
    <citation type="submission" date="2025-08" db="UniProtKB">
        <authorList>
            <consortium name="RefSeq"/>
        </authorList>
    </citation>
    <scope>IDENTIFICATION</scope>
    <source>
        <strain evidence="2">Tuebingen</strain>
        <tissue evidence="2">Fibroblasts and whole tissue</tissue>
    </source>
</reference>
<gene>
    <name evidence="2" type="primary">LOC141386185</name>
</gene>
<evidence type="ECO:0000313" key="1">
    <source>
        <dbReference type="Proteomes" id="UP000000437"/>
    </source>
</evidence>
<organism evidence="1 2">
    <name type="scientific">Danio rerio</name>
    <name type="common">Zebrafish</name>
    <name type="synonym">Brachydanio rerio</name>
    <dbReference type="NCBI Taxonomy" id="7955"/>
    <lineage>
        <taxon>Eukaryota</taxon>
        <taxon>Metazoa</taxon>
        <taxon>Chordata</taxon>
        <taxon>Craniata</taxon>
        <taxon>Vertebrata</taxon>
        <taxon>Euteleostomi</taxon>
        <taxon>Actinopterygii</taxon>
        <taxon>Neopterygii</taxon>
        <taxon>Teleostei</taxon>
        <taxon>Ostariophysi</taxon>
        <taxon>Cypriniformes</taxon>
        <taxon>Danionidae</taxon>
        <taxon>Danioninae</taxon>
        <taxon>Danio</taxon>
    </lineage>
</organism>
<accession>A0AC58JTI7</accession>
<evidence type="ECO:0000313" key="2">
    <source>
        <dbReference type="RefSeq" id="XP_073809789.1"/>
    </source>
</evidence>
<protein>
    <submittedName>
        <fullName evidence="2">Uncharacterized protein</fullName>
    </submittedName>
</protein>
<keyword evidence="1" id="KW-1185">Reference proteome</keyword>
<dbReference type="Proteomes" id="UP000000437">
    <property type="component" value="Chromosome 1"/>
</dbReference>